<proteinExistence type="predicted"/>
<dbReference type="InterPro" id="IPR036038">
    <property type="entry name" value="Aminotransferase-like"/>
</dbReference>
<dbReference type="Pfam" id="PF01063">
    <property type="entry name" value="Aminotran_4"/>
    <property type="match status" value="1"/>
</dbReference>
<dbReference type="Gene3D" id="3.20.10.10">
    <property type="entry name" value="D-amino Acid Aminotransferase, subunit A, domain 2"/>
    <property type="match status" value="1"/>
</dbReference>
<dbReference type="Gene3D" id="3.30.470.10">
    <property type="match status" value="1"/>
</dbReference>
<organism evidence="1 2">
    <name type="scientific">Actinobacillus porcitonsillarum</name>
    <dbReference type="NCBI Taxonomy" id="189834"/>
    <lineage>
        <taxon>Bacteria</taxon>
        <taxon>Pseudomonadati</taxon>
        <taxon>Pseudomonadota</taxon>
        <taxon>Gammaproteobacteria</taxon>
        <taxon>Pasteurellales</taxon>
        <taxon>Pasteurellaceae</taxon>
        <taxon>Actinobacillus</taxon>
    </lineage>
</organism>
<gene>
    <name evidence="1" type="ORF">DDU33_04745</name>
</gene>
<keyword evidence="1" id="KW-0808">Transferase</keyword>
<keyword evidence="1" id="KW-0032">Aminotransferase</keyword>
<protein>
    <submittedName>
        <fullName evidence="1">Branched-chain amino acid aminotransferase</fullName>
    </submittedName>
</protein>
<dbReference type="InterPro" id="IPR043132">
    <property type="entry name" value="BCAT-like_C"/>
</dbReference>
<dbReference type="AlphaFoldDB" id="A0A2U8FIN4"/>
<dbReference type="EMBL" id="CP029206">
    <property type="protein sequence ID" value="AWI50832.1"/>
    <property type="molecule type" value="Genomic_DNA"/>
</dbReference>
<dbReference type="RefSeq" id="WP_108923425.1">
    <property type="nucleotide sequence ID" value="NZ_CP029206.1"/>
</dbReference>
<accession>A0A2U8FIN4</accession>
<dbReference type="InterPro" id="IPR001544">
    <property type="entry name" value="Aminotrans_IV"/>
</dbReference>
<name>A0A2U8FIN4_9PAST</name>
<evidence type="ECO:0000313" key="2">
    <source>
        <dbReference type="Proteomes" id="UP000244920"/>
    </source>
</evidence>
<reference evidence="2" key="1">
    <citation type="submission" date="2018-05" db="EMBL/GenBank/DDBJ databases">
        <title>Complete genome sequence of Actinobacillus porcitonsillarum reference strain 9953L55 (CCUG 46996).</title>
        <authorList>
            <person name="Dona V."/>
            <person name="Perreten V."/>
        </authorList>
    </citation>
    <scope>NUCLEOTIDE SEQUENCE [LARGE SCALE GENOMIC DNA]</scope>
    <source>
        <strain evidence="2">9953L55</strain>
    </source>
</reference>
<dbReference type="KEGG" id="apor:DDU33_04745"/>
<sequence>MSLYPTFETLSIIDGVVQNLEYHQARFENTMRTFFKKTPDIQLVALIKVPEEYRVGQIRCRIDYNHEAFEVKYFPYTPKEIRTFQCVYVEGLDYRFKYSDRQCLEKLKTEAADEVIIINNGFVSDCTIGNLLFLKQNQWYSPTHFLLKGTQLSYLLAQNQVCLTEISVVDLSSFEKVMMINALNPFDEKRAISVKQIRL</sequence>
<keyword evidence="2" id="KW-1185">Reference proteome</keyword>
<dbReference type="Proteomes" id="UP000244920">
    <property type="component" value="Chromosome"/>
</dbReference>
<dbReference type="GO" id="GO:0008483">
    <property type="term" value="F:transaminase activity"/>
    <property type="evidence" value="ECO:0007669"/>
    <property type="project" value="UniProtKB-KW"/>
</dbReference>
<dbReference type="InterPro" id="IPR043131">
    <property type="entry name" value="BCAT-like_N"/>
</dbReference>
<dbReference type="SUPFAM" id="SSF56752">
    <property type="entry name" value="D-aminoacid aminotransferase-like PLP-dependent enzymes"/>
    <property type="match status" value="1"/>
</dbReference>
<evidence type="ECO:0000313" key="1">
    <source>
        <dbReference type="EMBL" id="AWI50832.1"/>
    </source>
</evidence>